<comment type="caution">
    <text evidence="2">The sequence shown here is derived from an EMBL/GenBank/DDBJ whole genome shotgun (WGS) entry which is preliminary data.</text>
</comment>
<evidence type="ECO:0000313" key="2">
    <source>
        <dbReference type="EMBL" id="GKT05642.1"/>
    </source>
</evidence>
<dbReference type="Pfam" id="PF13350">
    <property type="entry name" value="Y_phosphatase3"/>
    <property type="match status" value="1"/>
</dbReference>
<dbReference type="InterPro" id="IPR026893">
    <property type="entry name" value="Tyr/Ser_Pase_IphP-type"/>
</dbReference>
<organism evidence="2 3">
    <name type="scientific">Furfurilactobacillus curtus</name>
    <dbReference type="NCBI Taxonomy" id="1746200"/>
    <lineage>
        <taxon>Bacteria</taxon>
        <taxon>Bacillati</taxon>
        <taxon>Bacillota</taxon>
        <taxon>Bacilli</taxon>
        <taxon>Lactobacillales</taxon>
        <taxon>Lactobacillaceae</taxon>
        <taxon>Furfurilactobacillus</taxon>
    </lineage>
</organism>
<dbReference type="Gene3D" id="3.90.190.10">
    <property type="entry name" value="Protein tyrosine phosphatase superfamily"/>
    <property type="match status" value="1"/>
</dbReference>
<dbReference type="PANTHER" id="PTHR31126">
    <property type="entry name" value="TYROSINE-PROTEIN PHOSPHATASE"/>
    <property type="match status" value="1"/>
</dbReference>
<name>A0ABQ5JMB4_9LACO</name>
<comment type="similarity">
    <text evidence="1">Belongs to the protein-tyrosine phosphatase family.</text>
</comment>
<accession>A0ABQ5JMB4</accession>
<protein>
    <submittedName>
        <fullName evidence="2">Protein-tyrosine-phosphatase</fullName>
    </submittedName>
</protein>
<dbReference type="Proteomes" id="UP001628078">
    <property type="component" value="Unassembled WGS sequence"/>
</dbReference>
<dbReference type="SUPFAM" id="SSF52799">
    <property type="entry name" value="(Phosphotyrosine protein) phosphatases II"/>
    <property type="match status" value="1"/>
</dbReference>
<dbReference type="InterPro" id="IPR016130">
    <property type="entry name" value="Tyr_Pase_AS"/>
</dbReference>
<keyword evidence="3" id="KW-1185">Reference proteome</keyword>
<sequence>MLLGLKPVWLTLWLFRRSHENVILNDKYNEYRGALTIERLLDIKHGYNFRDLGGYQTTDGHTTKWQRTVRSAALNQLNRADLATLSAYGVHTILDFRTNQELLRAPDRVPGGAKDYHNPILAIDDTRSSATREELREDLSEPGYGHRQMIQTYHEMIADDFSQQAYRNFFDYLIANQKGTLLFHCTAGKDRTGLGAIMFLAALGVPQTTVLQDYLLTNEVSKAVLDANMDRLDGEGASAAVKDNIRALWTVHEDYFTAAMDEVKTQAGDLPHYLSDNLQLSDEKIAELRRLYLA</sequence>
<dbReference type="InterPro" id="IPR029021">
    <property type="entry name" value="Prot-tyrosine_phosphatase-like"/>
</dbReference>
<dbReference type="PANTHER" id="PTHR31126:SF1">
    <property type="entry name" value="TYROSINE SPECIFIC PROTEIN PHOSPHATASES DOMAIN-CONTAINING PROTEIN"/>
    <property type="match status" value="1"/>
</dbReference>
<gene>
    <name evidence="2" type="primary">ptp3</name>
    <name evidence="2" type="ORF">JCM31185_09300</name>
</gene>
<evidence type="ECO:0000256" key="1">
    <source>
        <dbReference type="ARBA" id="ARBA00009580"/>
    </source>
</evidence>
<evidence type="ECO:0000313" key="3">
    <source>
        <dbReference type="Proteomes" id="UP001628078"/>
    </source>
</evidence>
<proteinExistence type="inferred from homology"/>
<dbReference type="PROSITE" id="PS00383">
    <property type="entry name" value="TYR_PHOSPHATASE_1"/>
    <property type="match status" value="1"/>
</dbReference>
<dbReference type="EMBL" id="BQXO01000002">
    <property type="protein sequence ID" value="GKT05642.1"/>
    <property type="molecule type" value="Genomic_DNA"/>
</dbReference>
<reference evidence="2 3" key="1">
    <citation type="submission" date="2022-03" db="EMBL/GenBank/DDBJ databases">
        <title>Draft genome sequence of Furfurilactobacillus curtus JCM 31185.</title>
        <authorList>
            <person name="Suzuki S."/>
            <person name="Endo A."/>
            <person name="Kajikawa A."/>
        </authorList>
    </citation>
    <scope>NUCLEOTIDE SEQUENCE [LARGE SCALE GENOMIC DNA]</scope>
    <source>
        <strain evidence="2 3">JCM 31185</strain>
    </source>
</reference>